<dbReference type="Proteomes" id="UP000299084">
    <property type="component" value="Unassembled WGS sequence"/>
</dbReference>
<keyword evidence="2" id="KW-1185">Reference proteome</keyword>
<proteinExistence type="predicted"/>
<evidence type="ECO:0000313" key="2">
    <source>
        <dbReference type="Proteomes" id="UP000299084"/>
    </source>
</evidence>
<dbReference type="InterPro" id="IPR035969">
    <property type="entry name" value="Rab-GAP_TBC_sf"/>
</dbReference>
<dbReference type="AlphaFoldDB" id="A0A5N4DHB9"/>
<protein>
    <submittedName>
        <fullName evidence="1">Small G protein signaling modulator 3</fullName>
    </submittedName>
</protein>
<evidence type="ECO:0000313" key="1">
    <source>
        <dbReference type="EMBL" id="KAB1270528.1"/>
    </source>
</evidence>
<comment type="caution">
    <text evidence="1">The sequence shown here is derived from an EMBL/GenBank/DDBJ whole genome shotgun (WGS) entry which is preliminary data.</text>
</comment>
<sequence length="95" mass="10955">MEDPPQRLRWQAHLEFTHNHDVGDLTWDKIAVSLPRSEKLRSLVLAGVPHSMRPQLWMRLSGALQKKRNSELSYREIVKNSSNDETIAAKQVRPG</sequence>
<dbReference type="SUPFAM" id="SSF47923">
    <property type="entry name" value="Ypt/Rab-GAP domain of gyp1p"/>
    <property type="match status" value="1"/>
</dbReference>
<name>A0A5N4DHB9_CAMDR</name>
<accession>A0A5N4DHB9</accession>
<reference evidence="1 2" key="1">
    <citation type="journal article" date="2019" name="Mol. Ecol. Resour.">
        <title>Improving Illumina assemblies with Hi-C and long reads: an example with the North African dromedary.</title>
        <authorList>
            <person name="Elbers J.P."/>
            <person name="Rogers M.F."/>
            <person name="Perelman P.L."/>
            <person name="Proskuryakova A.A."/>
            <person name="Serdyukova N.A."/>
            <person name="Johnson W.E."/>
            <person name="Horin P."/>
            <person name="Corander J."/>
            <person name="Murphy D."/>
            <person name="Burger P.A."/>
        </authorList>
    </citation>
    <scope>NUCLEOTIDE SEQUENCE [LARGE SCALE GENOMIC DNA]</scope>
    <source>
        <strain evidence="1">Drom800</strain>
        <tissue evidence="1">Blood</tissue>
    </source>
</reference>
<dbReference type="Gene3D" id="1.10.10.750">
    <property type="entry name" value="Ypt/Rab-GAP domain of gyp1p, domain 1"/>
    <property type="match status" value="1"/>
</dbReference>
<gene>
    <name evidence="1" type="ORF">Cadr_000017474</name>
</gene>
<organism evidence="1 2">
    <name type="scientific">Camelus dromedarius</name>
    <name type="common">Dromedary</name>
    <name type="synonym">Arabian camel</name>
    <dbReference type="NCBI Taxonomy" id="9838"/>
    <lineage>
        <taxon>Eukaryota</taxon>
        <taxon>Metazoa</taxon>
        <taxon>Chordata</taxon>
        <taxon>Craniata</taxon>
        <taxon>Vertebrata</taxon>
        <taxon>Euteleostomi</taxon>
        <taxon>Mammalia</taxon>
        <taxon>Eutheria</taxon>
        <taxon>Laurasiatheria</taxon>
        <taxon>Artiodactyla</taxon>
        <taxon>Tylopoda</taxon>
        <taxon>Camelidae</taxon>
        <taxon>Camelus</taxon>
    </lineage>
</organism>
<dbReference type="EMBL" id="JWIN03000012">
    <property type="protein sequence ID" value="KAB1270528.1"/>
    <property type="molecule type" value="Genomic_DNA"/>
</dbReference>